<feature type="transmembrane region" description="Helical" evidence="1">
    <location>
        <begin position="6"/>
        <end position="25"/>
    </location>
</feature>
<dbReference type="Proteomes" id="UP000064893">
    <property type="component" value="Chromosome"/>
</dbReference>
<dbReference type="NCBIfam" id="TIGR01300">
    <property type="entry name" value="CPA3_mnhG_phaG"/>
    <property type="match status" value="1"/>
</dbReference>
<accession>A0A0S2I0Q9</accession>
<evidence type="ECO:0000313" key="3">
    <source>
        <dbReference type="Proteomes" id="UP000064893"/>
    </source>
</evidence>
<proteinExistence type="predicted"/>
<organism evidence="2 3">
    <name type="scientific">Salinivirga cyanobacteriivorans</name>
    <dbReference type="NCBI Taxonomy" id="1307839"/>
    <lineage>
        <taxon>Bacteria</taxon>
        <taxon>Pseudomonadati</taxon>
        <taxon>Bacteroidota</taxon>
        <taxon>Bacteroidia</taxon>
        <taxon>Bacteroidales</taxon>
        <taxon>Salinivirgaceae</taxon>
        <taxon>Salinivirga</taxon>
    </lineage>
</organism>
<feature type="transmembrane region" description="Helical" evidence="1">
    <location>
        <begin position="37"/>
        <end position="56"/>
    </location>
</feature>
<dbReference type="InterPro" id="IPR005133">
    <property type="entry name" value="PhaG_MnhG_YufB"/>
</dbReference>
<dbReference type="PANTHER" id="PTHR34703:SF1">
    <property type="entry name" value="ANTIPORTER SUBUNIT MNHG2-RELATED"/>
    <property type="match status" value="1"/>
</dbReference>
<dbReference type="KEGG" id="blq:L21SP5_02298"/>
<dbReference type="GO" id="GO:0015385">
    <property type="term" value="F:sodium:proton antiporter activity"/>
    <property type="evidence" value="ECO:0007669"/>
    <property type="project" value="TreeGrafter"/>
</dbReference>
<dbReference type="Pfam" id="PF03334">
    <property type="entry name" value="PhaG_MnhG_YufB"/>
    <property type="match status" value="1"/>
</dbReference>
<keyword evidence="1" id="KW-0472">Membrane</keyword>
<dbReference type="RefSeq" id="WP_057953349.1">
    <property type="nucleotide sequence ID" value="NZ_CP013118.1"/>
</dbReference>
<name>A0A0S2I0Q9_9BACT</name>
<sequence>MTVYLVSILLLLGSAFILIAAIGLVKFSDLYSRMHATTKATSFGTLLLLIAVSLFFNTPAIYIKALLVIIFIYLTAPLAAHSIAKSFIAKKDKDSQKQKD</sequence>
<feature type="transmembrane region" description="Helical" evidence="1">
    <location>
        <begin position="62"/>
        <end position="84"/>
    </location>
</feature>
<dbReference type="EMBL" id="CP013118">
    <property type="protein sequence ID" value="ALO15930.1"/>
    <property type="molecule type" value="Genomic_DNA"/>
</dbReference>
<dbReference type="STRING" id="1307839.L21SP5_02298"/>
<keyword evidence="1" id="KW-1133">Transmembrane helix</keyword>
<dbReference type="PANTHER" id="PTHR34703">
    <property type="entry name" value="ANTIPORTER SUBUNIT MNHG2-RELATED"/>
    <property type="match status" value="1"/>
</dbReference>
<evidence type="ECO:0000313" key="2">
    <source>
        <dbReference type="EMBL" id="ALO15930.1"/>
    </source>
</evidence>
<reference evidence="2 3" key="1">
    <citation type="submission" date="2015-11" db="EMBL/GenBank/DDBJ databases">
        <title>Description and complete genome sequence of a novel strain predominating in hypersaline microbial mats and representing a new family of the Bacteriodetes phylum.</title>
        <authorList>
            <person name="Spring S."/>
            <person name="Bunk B."/>
            <person name="Sproer C."/>
            <person name="Klenk H.-P."/>
        </authorList>
    </citation>
    <scope>NUCLEOTIDE SEQUENCE [LARGE SCALE GENOMIC DNA]</scope>
    <source>
        <strain evidence="2 3">L21-Spi-D4</strain>
    </source>
</reference>
<dbReference type="AlphaFoldDB" id="A0A0S2I0Q9"/>
<dbReference type="OrthoDB" id="9806575at2"/>
<keyword evidence="3" id="KW-1185">Reference proteome</keyword>
<protein>
    <submittedName>
        <fullName evidence="2">Multiple resistance and pH homeostasis protein G</fullName>
    </submittedName>
</protein>
<keyword evidence="1" id="KW-0812">Transmembrane</keyword>
<evidence type="ECO:0000256" key="1">
    <source>
        <dbReference type="SAM" id="Phobius"/>
    </source>
</evidence>
<gene>
    <name evidence="2" type="primary">mrpG_2</name>
    <name evidence="2" type="ORF">L21SP5_02298</name>
</gene>